<dbReference type="Proteomes" id="UP000316416">
    <property type="component" value="Chromosome"/>
</dbReference>
<organism evidence="5 6">
    <name type="scientific">Shewanella eurypsychrophilus</name>
    <dbReference type="NCBI Taxonomy" id="2593656"/>
    <lineage>
        <taxon>Bacteria</taxon>
        <taxon>Pseudomonadati</taxon>
        <taxon>Pseudomonadota</taxon>
        <taxon>Gammaproteobacteria</taxon>
        <taxon>Alteromonadales</taxon>
        <taxon>Shewanellaceae</taxon>
        <taxon>Shewanella</taxon>
    </lineage>
</organism>
<name>A0ABX8S4N5_9GAMM</name>
<evidence type="ECO:0000313" key="5">
    <source>
        <dbReference type="EMBL" id="QXP44801.1"/>
    </source>
</evidence>
<feature type="domain" description="FAD-binding FR-type" evidence="4">
    <location>
        <begin position="89"/>
        <end position="186"/>
    </location>
</feature>
<proteinExistence type="predicted"/>
<dbReference type="PROSITE" id="PS51384">
    <property type="entry name" value="FAD_FR"/>
    <property type="match status" value="1"/>
</dbReference>
<protein>
    <submittedName>
        <fullName evidence="5">2Fe-2S iron-sulfur cluster binding domain-containing protein</fullName>
    </submittedName>
</protein>
<dbReference type="CDD" id="cd00207">
    <property type="entry name" value="fer2"/>
    <property type="match status" value="1"/>
</dbReference>
<reference evidence="5" key="1">
    <citation type="submission" date="2021-07" db="EMBL/GenBank/DDBJ databases">
        <title>Shewanella sp. YLB-07 whole genome sequence.</title>
        <authorList>
            <person name="Yu L."/>
        </authorList>
    </citation>
    <scope>NUCLEOTIDE SEQUENCE</scope>
    <source>
        <strain evidence="5">YLB-08</strain>
    </source>
</reference>
<dbReference type="SUPFAM" id="SSF52343">
    <property type="entry name" value="Ferredoxin reductase-like, C-terminal NADP-linked domain"/>
    <property type="match status" value="1"/>
</dbReference>
<dbReference type="InterPro" id="IPR017927">
    <property type="entry name" value="FAD-bd_FR_type"/>
</dbReference>
<evidence type="ECO:0000256" key="2">
    <source>
        <dbReference type="ARBA" id="ARBA00034078"/>
    </source>
</evidence>
<dbReference type="InterPro" id="IPR036010">
    <property type="entry name" value="2Fe-2S_ferredoxin-like_sf"/>
</dbReference>
<dbReference type="CDD" id="cd06194">
    <property type="entry name" value="FNR_N-term_Iron_sulfur_binding"/>
    <property type="match status" value="1"/>
</dbReference>
<dbReference type="InterPro" id="IPR050415">
    <property type="entry name" value="MRET"/>
</dbReference>
<dbReference type="SUPFAM" id="SSF63380">
    <property type="entry name" value="Riboflavin synthase domain-like"/>
    <property type="match status" value="1"/>
</dbReference>
<evidence type="ECO:0000256" key="1">
    <source>
        <dbReference type="ARBA" id="ARBA00023075"/>
    </source>
</evidence>
<dbReference type="Pfam" id="PF00111">
    <property type="entry name" value="Fer2"/>
    <property type="match status" value="1"/>
</dbReference>
<dbReference type="InterPro" id="IPR012675">
    <property type="entry name" value="Beta-grasp_dom_sf"/>
</dbReference>
<gene>
    <name evidence="5" type="ORF">FM038_25445</name>
</gene>
<dbReference type="InterPro" id="IPR008333">
    <property type="entry name" value="Cbr1-like_FAD-bd_dom"/>
</dbReference>
<dbReference type="Gene3D" id="3.40.50.80">
    <property type="entry name" value="Nucleotide-binding domain of ferredoxin-NADP reductase (FNR) module"/>
    <property type="match status" value="1"/>
</dbReference>
<feature type="domain" description="2Fe-2S ferredoxin-type" evidence="3">
    <location>
        <begin position="1"/>
        <end position="88"/>
    </location>
</feature>
<keyword evidence="1" id="KW-0830">Ubiquinone</keyword>
<dbReference type="Gene3D" id="2.40.30.10">
    <property type="entry name" value="Translation factors"/>
    <property type="match status" value="1"/>
</dbReference>
<dbReference type="PRINTS" id="PR00410">
    <property type="entry name" value="PHEHYDRXLASE"/>
</dbReference>
<evidence type="ECO:0000313" key="6">
    <source>
        <dbReference type="Proteomes" id="UP000316416"/>
    </source>
</evidence>
<dbReference type="InterPro" id="IPR039261">
    <property type="entry name" value="FNR_nucleotide-bd"/>
</dbReference>
<dbReference type="InterPro" id="IPR017938">
    <property type="entry name" value="Riboflavin_synthase-like_b-brl"/>
</dbReference>
<evidence type="ECO:0000259" key="3">
    <source>
        <dbReference type="PROSITE" id="PS51085"/>
    </source>
</evidence>
<dbReference type="InterPro" id="IPR001709">
    <property type="entry name" value="Flavoprot_Pyr_Nucl_cyt_Rdtase"/>
</dbReference>
<dbReference type="PANTHER" id="PTHR47354">
    <property type="entry name" value="NADH OXIDOREDUCTASE HCR"/>
    <property type="match status" value="1"/>
</dbReference>
<dbReference type="Pfam" id="PF00970">
    <property type="entry name" value="FAD_binding_6"/>
    <property type="match status" value="1"/>
</dbReference>
<dbReference type="PRINTS" id="PR00371">
    <property type="entry name" value="FPNCR"/>
</dbReference>
<sequence>MTRFFYDGQNCESLNGESVLDTLIREGHQVNYSCKKGACKTCLVKHVEGELSTGSQRGLTLSLKRNHYVCACQCEPTPGLKLKSVLVQDLFIPAQIHSKEYLSDSVVKLLITSSEKLNHCAGQYINLRRFDGLTRSYAIANDPCSNEIELHVRRKYNGQFSDWLFNHASVGESLLLQGPWGHCCYSSAYVDDDLTLIASGTGLGPIYGIAKDAIKSGHRGEINLYHGAKNSNELYQHANLLQLMLENRNFTYHACIPPSQKEGALKLSRVHIGDPFDIATAHKPIKEELNSKSRHRVYLCGEPDFVTRGQASAFLNGVPLKRMHVLSFEYKDLRTVPR</sequence>
<comment type="cofactor">
    <cofactor evidence="2">
        <name>[2Fe-2S] cluster</name>
        <dbReference type="ChEBI" id="CHEBI:190135"/>
    </cofactor>
</comment>
<dbReference type="SUPFAM" id="SSF54292">
    <property type="entry name" value="2Fe-2S ferredoxin-like"/>
    <property type="match status" value="1"/>
</dbReference>
<dbReference type="PROSITE" id="PS51085">
    <property type="entry name" value="2FE2S_FER_2"/>
    <property type="match status" value="1"/>
</dbReference>
<dbReference type="InterPro" id="IPR001041">
    <property type="entry name" value="2Fe-2S_ferredoxin-type"/>
</dbReference>
<dbReference type="EMBL" id="CP045503">
    <property type="protein sequence ID" value="QXP44801.1"/>
    <property type="molecule type" value="Genomic_DNA"/>
</dbReference>
<accession>A0ABX8S4N5</accession>
<dbReference type="RefSeq" id="WP_142874056.1">
    <property type="nucleotide sequence ID" value="NZ_CP045503.2"/>
</dbReference>
<dbReference type="Gene3D" id="3.10.20.30">
    <property type="match status" value="1"/>
</dbReference>
<evidence type="ECO:0000259" key="4">
    <source>
        <dbReference type="PROSITE" id="PS51384"/>
    </source>
</evidence>
<keyword evidence="6" id="KW-1185">Reference proteome</keyword>
<dbReference type="InterPro" id="IPR001433">
    <property type="entry name" value="OxRdtase_FAD/NAD-bd"/>
</dbReference>
<dbReference type="PANTHER" id="PTHR47354:SF5">
    <property type="entry name" value="PROTEIN RFBI"/>
    <property type="match status" value="1"/>
</dbReference>
<dbReference type="Pfam" id="PF00175">
    <property type="entry name" value="NAD_binding_1"/>
    <property type="match status" value="1"/>
</dbReference>